<organism evidence="1 2">
    <name type="scientific">Acetivibrio mesophilus</name>
    <dbReference type="NCBI Taxonomy" id="2487273"/>
    <lineage>
        <taxon>Bacteria</taxon>
        <taxon>Bacillati</taxon>
        <taxon>Bacillota</taxon>
        <taxon>Clostridia</taxon>
        <taxon>Eubacteriales</taxon>
        <taxon>Oscillospiraceae</taxon>
        <taxon>Acetivibrio</taxon>
    </lineage>
</organism>
<proteinExistence type="predicted"/>
<dbReference type="AlphaFoldDB" id="A0A4Q0I8V8"/>
<accession>A0A4Q0I8V8</accession>
<comment type="caution">
    <text evidence="1">The sequence shown here is derived from an EMBL/GenBank/DDBJ whole genome shotgun (WGS) entry which is preliminary data.</text>
</comment>
<keyword evidence="2" id="KW-1185">Reference proteome</keyword>
<evidence type="ECO:0000313" key="1">
    <source>
        <dbReference type="EMBL" id="RXE60385.1"/>
    </source>
</evidence>
<dbReference type="EMBL" id="RLII01000001">
    <property type="protein sequence ID" value="RXE60385.1"/>
    <property type="molecule type" value="Genomic_DNA"/>
</dbReference>
<sequence>MVTKRVPMQQTTHLETVVLLSHEKPDFGSIRKQTLDQDRVRAWIRKTLKDTRFLASLREPNHLDIKIYNSNQQCKNY</sequence>
<reference evidence="2" key="1">
    <citation type="submission" date="2018-11" db="EMBL/GenBank/DDBJ databases">
        <title>Genome sequencing of a novel mesophilic and cellulolytic organism within the genus Hungateiclostridium.</title>
        <authorList>
            <person name="Rettenmaier R."/>
            <person name="Liebl W."/>
            <person name="Zverlov V."/>
        </authorList>
    </citation>
    <scope>NUCLEOTIDE SEQUENCE [LARGE SCALE GENOMIC DNA]</scope>
    <source>
        <strain evidence="2">N2K1</strain>
    </source>
</reference>
<dbReference type="Proteomes" id="UP000289166">
    <property type="component" value="Unassembled WGS sequence"/>
</dbReference>
<gene>
    <name evidence="1" type="ORF">EFD62_00130</name>
</gene>
<dbReference type="OrthoDB" id="2614436at2"/>
<name>A0A4Q0I8V8_9FIRM</name>
<protein>
    <submittedName>
        <fullName evidence="1">Uncharacterized protein</fullName>
    </submittedName>
</protein>
<evidence type="ECO:0000313" key="2">
    <source>
        <dbReference type="Proteomes" id="UP000289166"/>
    </source>
</evidence>